<evidence type="ECO:0000256" key="1">
    <source>
        <dbReference type="ARBA" id="ARBA00005953"/>
    </source>
</evidence>
<comment type="similarity">
    <text evidence="1">Belongs to the 4-hydroxybenzoyl-CoA thioesterase family.</text>
</comment>
<dbReference type="CDD" id="cd00586">
    <property type="entry name" value="4HBT"/>
    <property type="match status" value="1"/>
</dbReference>
<reference evidence="3 4" key="1">
    <citation type="submission" date="2017-02" db="EMBL/GenBank/DDBJ databases">
        <title>Whole genome sequencing of Rhodanobacter lindaniclasticus DSM 17932.</title>
        <authorList>
            <person name="Kumar S."/>
            <person name="Patil P."/>
            <person name="Patil P.B."/>
        </authorList>
    </citation>
    <scope>NUCLEOTIDE SEQUENCE [LARGE SCALE GENOMIC DNA]</scope>
    <source>
        <strain evidence="3 4">DSM 17932</strain>
    </source>
</reference>
<dbReference type="NCBIfam" id="TIGR00051">
    <property type="entry name" value="YbgC/FadM family acyl-CoA thioesterase"/>
    <property type="match status" value="1"/>
</dbReference>
<dbReference type="PANTHER" id="PTHR31793:SF37">
    <property type="entry name" value="ACYL-COA THIOESTER HYDROLASE YBGC"/>
    <property type="match status" value="1"/>
</dbReference>
<dbReference type="Pfam" id="PF13279">
    <property type="entry name" value="4HBT_2"/>
    <property type="match status" value="1"/>
</dbReference>
<dbReference type="InterPro" id="IPR008272">
    <property type="entry name" value="HB-CoA_thioesterase_AS"/>
</dbReference>
<organism evidence="3 4">
    <name type="scientific">Rhodanobacter lindaniclasticus</name>
    <dbReference type="NCBI Taxonomy" id="75310"/>
    <lineage>
        <taxon>Bacteria</taxon>
        <taxon>Pseudomonadati</taxon>
        <taxon>Pseudomonadota</taxon>
        <taxon>Gammaproteobacteria</taxon>
        <taxon>Lysobacterales</taxon>
        <taxon>Rhodanobacteraceae</taxon>
        <taxon>Rhodanobacter</taxon>
    </lineage>
</organism>
<dbReference type="SUPFAM" id="SSF54637">
    <property type="entry name" value="Thioesterase/thiol ester dehydrase-isomerase"/>
    <property type="match status" value="1"/>
</dbReference>
<evidence type="ECO:0000313" key="3">
    <source>
        <dbReference type="EMBL" id="THD04180.1"/>
    </source>
</evidence>
<dbReference type="GO" id="GO:0047617">
    <property type="term" value="F:fatty acyl-CoA hydrolase activity"/>
    <property type="evidence" value="ECO:0007669"/>
    <property type="project" value="TreeGrafter"/>
</dbReference>
<dbReference type="PANTHER" id="PTHR31793">
    <property type="entry name" value="4-HYDROXYBENZOYL-COA THIOESTERASE FAMILY MEMBER"/>
    <property type="match status" value="1"/>
</dbReference>
<dbReference type="EMBL" id="MWIO01000082">
    <property type="protein sequence ID" value="THD04180.1"/>
    <property type="molecule type" value="Genomic_DNA"/>
</dbReference>
<protein>
    <submittedName>
        <fullName evidence="3">Tol-pal system-associated acyl-CoA thioesterase</fullName>
    </submittedName>
</protein>
<dbReference type="AlphaFoldDB" id="A0A4S3K7J3"/>
<dbReference type="NCBIfam" id="TIGR02799">
    <property type="entry name" value="thio_ybgC"/>
    <property type="match status" value="1"/>
</dbReference>
<dbReference type="Proteomes" id="UP000306317">
    <property type="component" value="Unassembled WGS sequence"/>
</dbReference>
<dbReference type="PROSITE" id="PS01328">
    <property type="entry name" value="4HBCOA_THIOESTERASE"/>
    <property type="match status" value="1"/>
</dbReference>
<keyword evidence="2" id="KW-0378">Hydrolase</keyword>
<name>A0A4S3K7J3_9GAMM</name>
<comment type="caution">
    <text evidence="3">The sequence shown here is derived from an EMBL/GenBank/DDBJ whole genome shotgun (WGS) entry which is preliminary data.</text>
</comment>
<evidence type="ECO:0000313" key="4">
    <source>
        <dbReference type="Proteomes" id="UP000306317"/>
    </source>
</evidence>
<dbReference type="Gene3D" id="3.10.129.10">
    <property type="entry name" value="Hotdog Thioesterase"/>
    <property type="match status" value="1"/>
</dbReference>
<sequence>MPAMSEPVATPFRWPVRVYWEDTDAGGVVYHAGYLRFMERARSEWMRALGVDQMAYKQATGLAFMVRDMHIDFLRPALLDDELSVTVEVKERRAASILFAQTILKVDGSCLVRASVRVACVELERMRPAPIPPDLIPPLSA</sequence>
<dbReference type="InterPro" id="IPR014166">
    <property type="entry name" value="Tol-Pal_acyl-CoA_thioesterase"/>
</dbReference>
<gene>
    <name evidence="3" type="ORF">B1991_17750</name>
</gene>
<accession>A0A4S3K7J3</accession>
<dbReference type="InterPro" id="IPR029069">
    <property type="entry name" value="HotDog_dom_sf"/>
</dbReference>
<dbReference type="InterPro" id="IPR050563">
    <property type="entry name" value="4-hydroxybenzoyl-CoA_TE"/>
</dbReference>
<proteinExistence type="inferred from homology"/>
<dbReference type="PIRSF" id="PIRSF003230">
    <property type="entry name" value="YbgC"/>
    <property type="match status" value="1"/>
</dbReference>
<dbReference type="FunFam" id="3.10.129.10:FF:000004">
    <property type="entry name" value="Tol-pal system-associated acyl-CoA thioesterase"/>
    <property type="match status" value="1"/>
</dbReference>
<evidence type="ECO:0000256" key="2">
    <source>
        <dbReference type="ARBA" id="ARBA00022801"/>
    </source>
</evidence>
<dbReference type="InterPro" id="IPR006684">
    <property type="entry name" value="YbgC/YbaW"/>
</dbReference>
<keyword evidence="4" id="KW-1185">Reference proteome</keyword>